<dbReference type="EMBL" id="UINC01002341">
    <property type="protein sequence ID" value="SUZ95623.1"/>
    <property type="molecule type" value="Genomic_DNA"/>
</dbReference>
<dbReference type="GO" id="GO:0016020">
    <property type="term" value="C:membrane"/>
    <property type="evidence" value="ECO:0007669"/>
    <property type="project" value="InterPro"/>
</dbReference>
<feature type="non-terminal residue" evidence="2">
    <location>
        <position position="1"/>
    </location>
</feature>
<reference evidence="2" key="1">
    <citation type="submission" date="2018-05" db="EMBL/GenBank/DDBJ databases">
        <authorList>
            <person name="Lanie J.A."/>
            <person name="Ng W.-L."/>
            <person name="Kazmierczak K.M."/>
            <person name="Andrzejewski T.M."/>
            <person name="Davidsen T.M."/>
            <person name="Wayne K.J."/>
            <person name="Tettelin H."/>
            <person name="Glass J.I."/>
            <person name="Rusch D."/>
            <person name="Podicherti R."/>
            <person name="Tsui H.-C.T."/>
            <person name="Winkler M.E."/>
        </authorList>
    </citation>
    <scope>NUCLEOTIDE SEQUENCE</scope>
</reference>
<dbReference type="InterPro" id="IPR003425">
    <property type="entry name" value="CCB3/YggT"/>
</dbReference>
<gene>
    <name evidence="2" type="ORF">METZ01_LOCUS48477</name>
</gene>
<dbReference type="AlphaFoldDB" id="A0A381S393"/>
<keyword evidence="1" id="KW-1133">Transmembrane helix</keyword>
<evidence type="ECO:0008006" key="3">
    <source>
        <dbReference type="Google" id="ProtNLM"/>
    </source>
</evidence>
<dbReference type="PANTHER" id="PTHR33219">
    <property type="entry name" value="YLMG HOMOLOG PROTEIN 2, CHLOROPLASTIC"/>
    <property type="match status" value="1"/>
</dbReference>
<sequence length="85" mass="9121">VSSLVCSLLQLYMLVLLVRVVMSWFPISPHGTGATLAGFLYLVTDPILVPLRRILPPIHLGTMAVDLSPVVAFFGISLLMGVLCG</sequence>
<keyword evidence="1" id="KW-0472">Membrane</keyword>
<feature type="transmembrane region" description="Helical" evidence="1">
    <location>
        <begin position="63"/>
        <end position="83"/>
    </location>
</feature>
<protein>
    <recommendedName>
        <fullName evidence="3">YggT family protein</fullName>
    </recommendedName>
</protein>
<evidence type="ECO:0000313" key="2">
    <source>
        <dbReference type="EMBL" id="SUZ95623.1"/>
    </source>
</evidence>
<accession>A0A381S393</accession>
<dbReference type="PANTHER" id="PTHR33219:SF14">
    <property type="entry name" value="PROTEIN COFACTOR ASSEMBLY OF COMPLEX C SUBUNIT B CCB3, CHLOROPLASTIC-RELATED"/>
    <property type="match status" value="1"/>
</dbReference>
<keyword evidence="1" id="KW-0812">Transmembrane</keyword>
<organism evidence="2">
    <name type="scientific">marine metagenome</name>
    <dbReference type="NCBI Taxonomy" id="408172"/>
    <lineage>
        <taxon>unclassified sequences</taxon>
        <taxon>metagenomes</taxon>
        <taxon>ecological metagenomes</taxon>
    </lineage>
</organism>
<name>A0A381S393_9ZZZZ</name>
<proteinExistence type="predicted"/>
<evidence type="ECO:0000256" key="1">
    <source>
        <dbReference type="SAM" id="Phobius"/>
    </source>
</evidence>
<dbReference type="Pfam" id="PF02325">
    <property type="entry name" value="CCB3_YggT"/>
    <property type="match status" value="1"/>
</dbReference>